<feature type="compositionally biased region" description="Basic residues" evidence="1">
    <location>
        <begin position="70"/>
        <end position="84"/>
    </location>
</feature>
<evidence type="ECO:0000313" key="2">
    <source>
        <dbReference type="EMBL" id="TFB00767.1"/>
    </source>
</evidence>
<dbReference type="RefSeq" id="XP_073556968.1">
    <property type="nucleotide sequence ID" value="XM_073704579.1"/>
</dbReference>
<dbReference type="Proteomes" id="UP001642720">
    <property type="component" value="Unassembled WGS sequence"/>
</dbReference>
<gene>
    <name evidence="2" type="ORF">CCMA1212_007409</name>
</gene>
<evidence type="ECO:0000313" key="3">
    <source>
        <dbReference type="Proteomes" id="UP001642720"/>
    </source>
</evidence>
<keyword evidence="3" id="KW-1185">Reference proteome</keyword>
<feature type="compositionally biased region" description="Low complexity" evidence="1">
    <location>
        <begin position="137"/>
        <end position="146"/>
    </location>
</feature>
<protein>
    <submittedName>
        <fullName evidence="2">Uncharacterized protein</fullName>
    </submittedName>
</protein>
<dbReference type="GeneID" id="300579029"/>
<comment type="caution">
    <text evidence="2">The sequence shown here is derived from an EMBL/GenBank/DDBJ whole genome shotgun (WGS) entry which is preliminary data.</text>
</comment>
<evidence type="ECO:0000256" key="1">
    <source>
        <dbReference type="SAM" id="MobiDB-lite"/>
    </source>
</evidence>
<sequence>MDLIHTVPSALDRCTLSKASEASQYRIIAAWSSRSSSGAAEEEDKIAAYRRYRPKLAAAGPQQVDASLQPRHRPSSPPHPHPHPRPPSLPVTCRDFAITTTQRLRLPPSSPARHPQNSSCLLAPPVGCGSKPPPKTPAAATLQDRGTAAARRARRFLRITSTRRDETRINLQDSITGLPRISRRWLLNLCEQSYSTVLAAATIYAIPTVRQALRPARRFGNFAAASLGLYASRRIDDASSAHLYGLPRIPDELAAPRLALPVRHSFPRGRASTPSADHAVAPSSRIGPIACQASSFASARSLRRRCQADRFFHELPQQRSFGGASRIIPLTTVVIARLPETSTASDRRSYRRTDFRDAIC</sequence>
<proteinExistence type="predicted"/>
<reference evidence="2 3" key="1">
    <citation type="submission" date="2018-01" db="EMBL/GenBank/DDBJ databases">
        <title>Genome characterization of the sugarcane-associated fungus Trichoderma ghanense CCMA-1212 and their application in lignocelulose bioconversion.</title>
        <authorList>
            <person name="Steindorff A.S."/>
            <person name="Mendes T.D."/>
            <person name="Vilela E.S.D."/>
            <person name="Rodrigues D.S."/>
            <person name="Formighieri E.F."/>
            <person name="Melo I.S."/>
            <person name="Favaro L.C.L."/>
        </authorList>
    </citation>
    <scope>NUCLEOTIDE SEQUENCE [LARGE SCALE GENOMIC DNA]</scope>
    <source>
        <strain evidence="2 3">CCMA-1212</strain>
    </source>
</reference>
<feature type="region of interest" description="Disordered" evidence="1">
    <location>
        <begin position="105"/>
        <end position="146"/>
    </location>
</feature>
<feature type="region of interest" description="Disordered" evidence="1">
    <location>
        <begin position="57"/>
        <end position="91"/>
    </location>
</feature>
<dbReference type="EMBL" id="PPTA01000010">
    <property type="protein sequence ID" value="TFB00767.1"/>
    <property type="molecule type" value="Genomic_DNA"/>
</dbReference>
<name>A0ABY2GZQ8_9HYPO</name>
<organism evidence="2 3">
    <name type="scientific">Trichoderma ghanense</name>
    <dbReference type="NCBI Taxonomy" id="65468"/>
    <lineage>
        <taxon>Eukaryota</taxon>
        <taxon>Fungi</taxon>
        <taxon>Dikarya</taxon>
        <taxon>Ascomycota</taxon>
        <taxon>Pezizomycotina</taxon>
        <taxon>Sordariomycetes</taxon>
        <taxon>Hypocreomycetidae</taxon>
        <taxon>Hypocreales</taxon>
        <taxon>Hypocreaceae</taxon>
        <taxon>Trichoderma</taxon>
    </lineage>
</organism>
<accession>A0ABY2GZQ8</accession>